<dbReference type="OrthoDB" id="389272at2"/>
<dbReference type="PATRIC" id="fig|1276257.3.peg.503"/>
<name>W6AAM0_9MOLU</name>
<dbReference type="STRING" id="1276257.SSABA_v1c04930"/>
<evidence type="ECO:0000313" key="3">
    <source>
        <dbReference type="EMBL" id="AHI53900.1"/>
    </source>
</evidence>
<dbReference type="Gene3D" id="1.10.940.10">
    <property type="entry name" value="NusB-like"/>
    <property type="match status" value="1"/>
</dbReference>
<dbReference type="Pfam" id="PF01029">
    <property type="entry name" value="NusB"/>
    <property type="match status" value="1"/>
</dbReference>
<dbReference type="GO" id="GO:0006355">
    <property type="term" value="P:regulation of DNA-templated transcription"/>
    <property type="evidence" value="ECO:0007669"/>
    <property type="project" value="InterPro"/>
</dbReference>
<dbReference type="RefSeq" id="WP_038673640.1">
    <property type="nucleotide sequence ID" value="NZ_CP006934.1"/>
</dbReference>
<dbReference type="Proteomes" id="UP000019265">
    <property type="component" value="Chromosome"/>
</dbReference>
<dbReference type="InterPro" id="IPR006027">
    <property type="entry name" value="NusB_RsmB_TIM44"/>
</dbReference>
<sequence length="132" mass="15658">MEIKTTSNIARRKGLIKILYRFYILNCEDQRIKQELLDNFQLEFDEESIKVSLELFNKRLEYEDLASQLLSDNWTWNRIPNIFKAIIITGIFEIKDLEVPKTVVINEMVNLSRSYQPNLDSKFINAILDKID</sequence>
<dbReference type="HOGENOM" id="CLU_087843_5_1_14"/>
<dbReference type="KEGG" id="ssab:SSABA_v1c04930"/>
<organism evidence="3 4">
    <name type="scientific">Spiroplasma sabaudiense Ar-1343</name>
    <dbReference type="NCBI Taxonomy" id="1276257"/>
    <lineage>
        <taxon>Bacteria</taxon>
        <taxon>Bacillati</taxon>
        <taxon>Mycoplasmatota</taxon>
        <taxon>Mollicutes</taxon>
        <taxon>Entomoplasmatales</taxon>
        <taxon>Spiroplasmataceae</taxon>
        <taxon>Spiroplasma</taxon>
    </lineage>
</organism>
<feature type="domain" description="NusB/RsmB/TIM44" evidence="2">
    <location>
        <begin position="12"/>
        <end position="131"/>
    </location>
</feature>
<evidence type="ECO:0000313" key="4">
    <source>
        <dbReference type="Proteomes" id="UP000019265"/>
    </source>
</evidence>
<gene>
    <name evidence="3" type="primary">nusB</name>
    <name evidence="3" type="ORF">SSABA_v1c04930</name>
</gene>
<proteinExistence type="predicted"/>
<dbReference type="SUPFAM" id="SSF48013">
    <property type="entry name" value="NusB-like"/>
    <property type="match status" value="1"/>
</dbReference>
<evidence type="ECO:0000259" key="2">
    <source>
        <dbReference type="Pfam" id="PF01029"/>
    </source>
</evidence>
<dbReference type="EMBL" id="CP006934">
    <property type="protein sequence ID" value="AHI53900.1"/>
    <property type="molecule type" value="Genomic_DNA"/>
</dbReference>
<reference evidence="3 4" key="1">
    <citation type="journal article" date="2014" name="Genome Biol. Evol.">
        <title>Molecular evolution of the substrate utilization strategies and putative virulence factors in mosquito-associated Spiroplasma species.</title>
        <authorList>
            <person name="Chang T.H."/>
            <person name="Lo W.S."/>
            <person name="Ku C."/>
            <person name="Chen L.L."/>
            <person name="Kuo C.H."/>
        </authorList>
    </citation>
    <scope>NUCLEOTIDE SEQUENCE [LARGE SCALE GENOMIC DNA]</scope>
    <source>
        <strain evidence="3">Ar-1343</strain>
    </source>
</reference>
<dbReference type="eggNOG" id="COG0781">
    <property type="taxonomic scope" value="Bacteria"/>
</dbReference>
<accession>W6AAM0</accession>
<dbReference type="AlphaFoldDB" id="W6AAM0"/>
<evidence type="ECO:0000256" key="1">
    <source>
        <dbReference type="ARBA" id="ARBA00022884"/>
    </source>
</evidence>
<keyword evidence="1" id="KW-0694">RNA-binding</keyword>
<dbReference type="InterPro" id="IPR035926">
    <property type="entry name" value="NusB-like_sf"/>
</dbReference>
<keyword evidence="4" id="KW-1185">Reference proteome</keyword>
<dbReference type="GO" id="GO:0003723">
    <property type="term" value="F:RNA binding"/>
    <property type="evidence" value="ECO:0007669"/>
    <property type="project" value="UniProtKB-KW"/>
</dbReference>
<protein>
    <submittedName>
        <fullName evidence="3">Transcription antitermination protein NusB</fullName>
    </submittedName>
</protein>